<dbReference type="InterPro" id="IPR036396">
    <property type="entry name" value="Cyt_P450_sf"/>
</dbReference>
<dbReference type="GO" id="GO:0005506">
    <property type="term" value="F:iron ion binding"/>
    <property type="evidence" value="ECO:0007669"/>
    <property type="project" value="InterPro"/>
</dbReference>
<dbReference type="PRINTS" id="PR00463">
    <property type="entry name" value="EP450I"/>
</dbReference>
<keyword evidence="6" id="KW-0472">Membrane</keyword>
<keyword evidence="5" id="KW-0349">Heme</keyword>
<keyword evidence="2 5" id="KW-0479">Metal-binding</keyword>
<keyword evidence="4 5" id="KW-0408">Iron</keyword>
<feature type="binding site" description="axial binding residue" evidence="5">
    <location>
        <position position="471"/>
    </location>
    <ligand>
        <name>heme</name>
        <dbReference type="ChEBI" id="CHEBI:30413"/>
    </ligand>
    <ligandPart>
        <name>Fe</name>
        <dbReference type="ChEBI" id="CHEBI:18248"/>
    </ligandPart>
</feature>
<evidence type="ECO:0008006" key="9">
    <source>
        <dbReference type="Google" id="ProtNLM"/>
    </source>
</evidence>
<proteinExistence type="inferred from homology"/>
<feature type="transmembrane region" description="Helical" evidence="6">
    <location>
        <begin position="28"/>
        <end position="51"/>
    </location>
</feature>
<sequence>MESYFQEISSRAWAVVVAVPERDFNLPICISTVFFTFTLTFSLFSLLLHLLRISNLCCSCDACHSYLTSSWTLDFPNLSDFYTHLLRKSPSRTITLHSLNNVVTANPLNVLHILHSKFPNYPKGKPFSAILGDLLGRGIFNVDGPSWSFQRKLASLELSSSSVRLFALHVLSSEIHSRLLPLLLSRTSSTSNSSSSSSSLDLQDVFKRFSFDKICKFSFGVDPGCLQLSLPVSEFADAFDLASRLSAERALCLSPLIWRIKRLLNVGCERRLREAIHMVDQFAREVIRQKRKSGSYATHQDLLSRFMNSAIQDDDAYLRDIVISFLLAGRDTVASTLTTFFFSLANNPDVASAILAESDRVMGPDSDRAVPSPDQIRDMVYLHAAVHESMRLYPPVQFDSKFALEDDVLPDGTFVKKGTRVTYHPYAMGRMEEVWGPDCLEFRPDRWIKNGVFSPVSPYEYPVFQAGLRVCLGKELALMTIKCVVVAVVRRFEIEAVEPRSVPLFAPGLTTTVRGGLPVRVRQRRR</sequence>
<dbReference type="Pfam" id="PF00067">
    <property type="entry name" value="p450"/>
    <property type="match status" value="1"/>
</dbReference>
<evidence type="ECO:0000256" key="2">
    <source>
        <dbReference type="ARBA" id="ARBA00022723"/>
    </source>
</evidence>
<dbReference type="GO" id="GO:0004497">
    <property type="term" value="F:monooxygenase activity"/>
    <property type="evidence" value="ECO:0007669"/>
    <property type="project" value="InterPro"/>
</dbReference>
<comment type="caution">
    <text evidence="7">The sequence shown here is derived from an EMBL/GenBank/DDBJ whole genome shotgun (WGS) entry which is preliminary data.</text>
</comment>
<evidence type="ECO:0000313" key="7">
    <source>
        <dbReference type="EMBL" id="KAK9127707.1"/>
    </source>
</evidence>
<evidence type="ECO:0000256" key="4">
    <source>
        <dbReference type="ARBA" id="ARBA00023004"/>
    </source>
</evidence>
<keyword evidence="6" id="KW-1133">Transmembrane helix</keyword>
<dbReference type="Gene3D" id="1.10.630.10">
    <property type="entry name" value="Cytochrome P450"/>
    <property type="match status" value="1"/>
</dbReference>
<name>A0AAP0J500_9MAGN</name>
<dbReference type="PRINTS" id="PR00385">
    <property type="entry name" value="P450"/>
</dbReference>
<keyword evidence="8" id="KW-1185">Reference proteome</keyword>
<dbReference type="AlphaFoldDB" id="A0AAP0J500"/>
<dbReference type="SUPFAM" id="SSF48264">
    <property type="entry name" value="Cytochrome P450"/>
    <property type="match status" value="1"/>
</dbReference>
<comment type="cofactor">
    <cofactor evidence="5">
        <name>heme</name>
        <dbReference type="ChEBI" id="CHEBI:30413"/>
    </cofactor>
</comment>
<evidence type="ECO:0000256" key="6">
    <source>
        <dbReference type="SAM" id="Phobius"/>
    </source>
</evidence>
<dbReference type="PANTHER" id="PTHR24296">
    <property type="entry name" value="CYTOCHROME P450"/>
    <property type="match status" value="1"/>
</dbReference>
<comment type="similarity">
    <text evidence="1">Belongs to the cytochrome P450 family.</text>
</comment>
<dbReference type="EMBL" id="JBBNAF010000007">
    <property type="protein sequence ID" value="KAK9127707.1"/>
    <property type="molecule type" value="Genomic_DNA"/>
</dbReference>
<dbReference type="GO" id="GO:0020037">
    <property type="term" value="F:heme binding"/>
    <property type="evidence" value="ECO:0007669"/>
    <property type="project" value="InterPro"/>
</dbReference>
<accession>A0AAP0J500</accession>
<keyword evidence="6" id="KW-0812">Transmembrane</keyword>
<organism evidence="7 8">
    <name type="scientific">Stephania yunnanensis</name>
    <dbReference type="NCBI Taxonomy" id="152371"/>
    <lineage>
        <taxon>Eukaryota</taxon>
        <taxon>Viridiplantae</taxon>
        <taxon>Streptophyta</taxon>
        <taxon>Embryophyta</taxon>
        <taxon>Tracheophyta</taxon>
        <taxon>Spermatophyta</taxon>
        <taxon>Magnoliopsida</taxon>
        <taxon>Ranunculales</taxon>
        <taxon>Menispermaceae</taxon>
        <taxon>Menispermoideae</taxon>
        <taxon>Cissampelideae</taxon>
        <taxon>Stephania</taxon>
    </lineage>
</organism>
<evidence type="ECO:0000256" key="1">
    <source>
        <dbReference type="ARBA" id="ARBA00010617"/>
    </source>
</evidence>
<keyword evidence="3" id="KW-0560">Oxidoreductase</keyword>
<dbReference type="GO" id="GO:0044550">
    <property type="term" value="P:secondary metabolite biosynthetic process"/>
    <property type="evidence" value="ECO:0007669"/>
    <property type="project" value="UniProtKB-ARBA"/>
</dbReference>
<evidence type="ECO:0000256" key="3">
    <source>
        <dbReference type="ARBA" id="ARBA00023002"/>
    </source>
</evidence>
<dbReference type="CDD" id="cd11064">
    <property type="entry name" value="CYP86A"/>
    <property type="match status" value="1"/>
</dbReference>
<reference evidence="7 8" key="1">
    <citation type="submission" date="2024-01" db="EMBL/GenBank/DDBJ databases">
        <title>Genome assemblies of Stephania.</title>
        <authorList>
            <person name="Yang L."/>
        </authorList>
    </citation>
    <scope>NUCLEOTIDE SEQUENCE [LARGE SCALE GENOMIC DNA]</scope>
    <source>
        <strain evidence="7">YNDBR</strain>
        <tissue evidence="7">Leaf</tissue>
    </source>
</reference>
<gene>
    <name evidence="7" type="ORF">Syun_016504</name>
</gene>
<dbReference type="InterPro" id="IPR001128">
    <property type="entry name" value="Cyt_P450"/>
</dbReference>
<dbReference type="Proteomes" id="UP001420932">
    <property type="component" value="Unassembled WGS sequence"/>
</dbReference>
<protein>
    <recommendedName>
        <fullName evidence="9">Cytochrome P450</fullName>
    </recommendedName>
</protein>
<evidence type="ECO:0000256" key="5">
    <source>
        <dbReference type="PIRSR" id="PIRSR602401-1"/>
    </source>
</evidence>
<dbReference type="GO" id="GO:0016705">
    <property type="term" value="F:oxidoreductase activity, acting on paired donors, with incorporation or reduction of molecular oxygen"/>
    <property type="evidence" value="ECO:0007669"/>
    <property type="project" value="InterPro"/>
</dbReference>
<dbReference type="InterPro" id="IPR002401">
    <property type="entry name" value="Cyt_P450_E_grp-I"/>
</dbReference>
<evidence type="ECO:0000313" key="8">
    <source>
        <dbReference type="Proteomes" id="UP001420932"/>
    </source>
</evidence>